<feature type="transmembrane region" description="Helical" evidence="1">
    <location>
        <begin position="135"/>
        <end position="166"/>
    </location>
</feature>
<keyword evidence="1" id="KW-0472">Membrane</keyword>
<keyword evidence="3" id="KW-1185">Reference proteome</keyword>
<organism evidence="2 3">
    <name type="scientific">Brytella acorum</name>
    <dbReference type="NCBI Taxonomy" id="2959299"/>
    <lineage>
        <taxon>Bacteria</taxon>
        <taxon>Pseudomonadati</taxon>
        <taxon>Pseudomonadota</taxon>
        <taxon>Alphaproteobacteria</taxon>
        <taxon>Acetobacterales</taxon>
        <taxon>Acetobacteraceae</taxon>
        <taxon>Brytella</taxon>
    </lineage>
</organism>
<sequence length="180" mass="18393">MTVLFGFLLLVSCLAIGRDGRVLPLHGFCTALCIAFCGQGPVAVAALVAALGGSLSAWMGLRRFAPERMDGTGVLSPVVMAAAGGMVLVFLLALSAVPGLPVLFAAAVVLVGLCGAVLSVPLLQFAAMFCGVDGLFLLAGCVQSGLLLAAAVIVWGSLAVLGVWLLPRLAWLRTETRDDV</sequence>
<evidence type="ECO:0000256" key="1">
    <source>
        <dbReference type="SAM" id="Phobius"/>
    </source>
</evidence>
<dbReference type="EMBL" id="CATKSH010000014">
    <property type="protein sequence ID" value="CAI9121358.1"/>
    <property type="molecule type" value="Genomic_DNA"/>
</dbReference>
<gene>
    <name evidence="2" type="ORF">LMG32879_002205</name>
</gene>
<reference evidence="2" key="1">
    <citation type="submission" date="2023-03" db="EMBL/GenBank/DDBJ databases">
        <authorList>
            <person name="Cleenwerck I."/>
        </authorList>
    </citation>
    <scope>NUCLEOTIDE SEQUENCE</scope>
    <source>
        <strain evidence="2">LMG 32879</strain>
    </source>
</reference>
<dbReference type="AlphaFoldDB" id="A0AA35VDN9"/>
<keyword evidence="1" id="KW-0812">Transmembrane</keyword>
<feature type="transmembrane region" description="Helical" evidence="1">
    <location>
        <begin position="102"/>
        <end position="123"/>
    </location>
</feature>
<accession>A0AA35VDN9</accession>
<name>A0AA35VDN9_9PROT</name>
<evidence type="ECO:0000313" key="3">
    <source>
        <dbReference type="Proteomes" id="UP001176960"/>
    </source>
</evidence>
<comment type="caution">
    <text evidence="2">The sequence shown here is derived from an EMBL/GenBank/DDBJ whole genome shotgun (WGS) entry which is preliminary data.</text>
</comment>
<proteinExistence type="predicted"/>
<feature type="transmembrane region" description="Helical" evidence="1">
    <location>
        <begin position="25"/>
        <end position="53"/>
    </location>
</feature>
<protein>
    <submittedName>
        <fullName evidence="2">Uncharacterized protein</fullName>
    </submittedName>
</protein>
<keyword evidence="1" id="KW-1133">Transmembrane helix</keyword>
<evidence type="ECO:0000313" key="2">
    <source>
        <dbReference type="EMBL" id="CAI9121358.1"/>
    </source>
</evidence>
<feature type="transmembrane region" description="Helical" evidence="1">
    <location>
        <begin position="74"/>
        <end position="96"/>
    </location>
</feature>
<dbReference type="RefSeq" id="WP_289843611.1">
    <property type="nucleotide sequence ID" value="NZ_CATKSH010000014.1"/>
</dbReference>
<dbReference type="Proteomes" id="UP001176960">
    <property type="component" value="Unassembled WGS sequence"/>
</dbReference>